<reference evidence="1 2" key="1">
    <citation type="journal article" date="2018" name="BMC Genomics">
        <title>Comparative genome analyses reveal sequence features reflecting distinct modes of host-adaptation between dicot and monocot powdery mildew.</title>
        <authorList>
            <person name="Wu Y."/>
            <person name="Ma X."/>
            <person name="Pan Z."/>
            <person name="Kale S.D."/>
            <person name="Song Y."/>
            <person name="King H."/>
            <person name="Zhang Q."/>
            <person name="Presley C."/>
            <person name="Deng X."/>
            <person name="Wei C.I."/>
            <person name="Xiao S."/>
        </authorList>
    </citation>
    <scope>NUCLEOTIDE SEQUENCE [LARGE SCALE GENOMIC DNA]</scope>
    <source>
        <strain evidence="1">UMSG3</strain>
    </source>
</reference>
<dbReference type="EMBL" id="MCBQ01005438">
    <property type="protein sequence ID" value="RKF79588.1"/>
    <property type="molecule type" value="Genomic_DNA"/>
</dbReference>
<keyword evidence="2" id="KW-1185">Reference proteome</keyword>
<dbReference type="AlphaFoldDB" id="A0A420IYJ0"/>
<evidence type="ECO:0000313" key="1">
    <source>
        <dbReference type="EMBL" id="RKF79588.1"/>
    </source>
</evidence>
<sequence>MVLTGWDIDHILPYVESSGSIKGMGNVFEICPGKVTLEDCTRVYPKYASYELYSCSKLAQQKKSAILFPHERTIKRQMTTLFDEVTTRNKSPVSMKCYESLQNGNEKSLSKLPAECTHPIVRDLIYGRKVMLTGDCSCNVPGVKPLVSLDADIPLEIPLDNYHVMFWEENRMRLFTTDGMQILHLQSMGGKKSREEFKWIATRANKKILDDIHCTKFVPSEELGL</sequence>
<protein>
    <submittedName>
        <fullName evidence="1">Uncharacterized protein</fullName>
    </submittedName>
</protein>
<accession>A0A420IYJ0</accession>
<evidence type="ECO:0000313" key="2">
    <source>
        <dbReference type="Proteomes" id="UP000283383"/>
    </source>
</evidence>
<dbReference type="Proteomes" id="UP000283383">
    <property type="component" value="Unassembled WGS sequence"/>
</dbReference>
<organism evidence="1 2">
    <name type="scientific">Golovinomyces cichoracearum</name>
    <dbReference type="NCBI Taxonomy" id="62708"/>
    <lineage>
        <taxon>Eukaryota</taxon>
        <taxon>Fungi</taxon>
        <taxon>Dikarya</taxon>
        <taxon>Ascomycota</taxon>
        <taxon>Pezizomycotina</taxon>
        <taxon>Leotiomycetes</taxon>
        <taxon>Erysiphales</taxon>
        <taxon>Erysiphaceae</taxon>
        <taxon>Golovinomyces</taxon>
    </lineage>
</organism>
<comment type="caution">
    <text evidence="1">The sequence shown here is derived from an EMBL/GenBank/DDBJ whole genome shotgun (WGS) entry which is preliminary data.</text>
</comment>
<gene>
    <name evidence="1" type="ORF">GcM3_054029</name>
</gene>
<name>A0A420IYJ0_9PEZI</name>
<proteinExistence type="predicted"/>